<evidence type="ECO:0008006" key="5">
    <source>
        <dbReference type="Google" id="ProtNLM"/>
    </source>
</evidence>
<protein>
    <recommendedName>
        <fullName evidence="5">Protein phosphatase inhibitor 2</fullName>
    </recommendedName>
</protein>
<dbReference type="GO" id="GO:0004864">
    <property type="term" value="F:protein phosphatase inhibitor activity"/>
    <property type="evidence" value="ECO:0007669"/>
    <property type="project" value="InterPro"/>
</dbReference>
<keyword evidence="4" id="KW-1185">Reference proteome</keyword>
<feature type="compositionally biased region" description="Polar residues" evidence="2">
    <location>
        <begin position="15"/>
        <end position="32"/>
    </location>
</feature>
<proteinExistence type="inferred from homology"/>
<dbReference type="Gene3D" id="6.10.250.1050">
    <property type="match status" value="2"/>
</dbReference>
<evidence type="ECO:0000256" key="2">
    <source>
        <dbReference type="SAM" id="MobiDB-lite"/>
    </source>
</evidence>
<accession>A0AAD5L1P0</accession>
<evidence type="ECO:0000313" key="3">
    <source>
        <dbReference type="EMBL" id="KAI9563362.1"/>
    </source>
</evidence>
<reference evidence="3 4" key="1">
    <citation type="submission" date="2022-05" db="EMBL/GenBank/DDBJ databases">
        <title>A multi-omics perspective on studying reproductive biology in Daphnia sinensis.</title>
        <authorList>
            <person name="Jia J."/>
        </authorList>
    </citation>
    <scope>NUCLEOTIDE SEQUENCE [LARGE SCALE GENOMIC DNA]</scope>
    <source>
        <strain evidence="3 4">WSL</strain>
    </source>
</reference>
<dbReference type="GO" id="GO:0009966">
    <property type="term" value="P:regulation of signal transduction"/>
    <property type="evidence" value="ECO:0007669"/>
    <property type="project" value="InterPro"/>
</dbReference>
<evidence type="ECO:0000313" key="4">
    <source>
        <dbReference type="Proteomes" id="UP000820818"/>
    </source>
</evidence>
<dbReference type="Pfam" id="PF04979">
    <property type="entry name" value="IPP-2"/>
    <property type="match status" value="1"/>
</dbReference>
<feature type="compositionally biased region" description="Basic and acidic residues" evidence="2">
    <location>
        <begin position="46"/>
        <end position="61"/>
    </location>
</feature>
<organism evidence="3 4">
    <name type="scientific">Daphnia sinensis</name>
    <dbReference type="NCBI Taxonomy" id="1820382"/>
    <lineage>
        <taxon>Eukaryota</taxon>
        <taxon>Metazoa</taxon>
        <taxon>Ecdysozoa</taxon>
        <taxon>Arthropoda</taxon>
        <taxon>Crustacea</taxon>
        <taxon>Branchiopoda</taxon>
        <taxon>Diplostraca</taxon>
        <taxon>Cladocera</taxon>
        <taxon>Anomopoda</taxon>
        <taxon>Daphniidae</taxon>
        <taxon>Daphnia</taxon>
        <taxon>Daphnia similis group</taxon>
    </lineage>
</organism>
<name>A0AAD5L1P0_9CRUS</name>
<comment type="similarity">
    <text evidence="1">Belongs to the protein phosphatase inhibitor 2 family.</text>
</comment>
<comment type="caution">
    <text evidence="3">The sequence shown here is derived from an EMBL/GenBank/DDBJ whole genome shotgun (WGS) entry which is preliminary data.</text>
</comment>
<evidence type="ECO:0000256" key="1">
    <source>
        <dbReference type="ARBA" id="ARBA00005472"/>
    </source>
</evidence>
<gene>
    <name evidence="3" type="ORF">GHT06_010823</name>
</gene>
<dbReference type="Proteomes" id="UP000820818">
    <property type="component" value="Linkage Group LG2"/>
</dbReference>
<dbReference type="PANTHER" id="PTHR12398">
    <property type="entry name" value="PROTEIN PHOSPHATASE INHIBITOR"/>
    <property type="match status" value="1"/>
</dbReference>
<dbReference type="InterPro" id="IPR007062">
    <property type="entry name" value="PPI-2"/>
</dbReference>
<feature type="compositionally biased region" description="Acidic residues" evidence="2">
    <location>
        <begin position="104"/>
        <end position="113"/>
    </location>
</feature>
<sequence>MAENLMKVPVKGILKNSTSFEGSTSSKGSTNRGAKWDEMNILATHHPPDKDYGHMKIEEPKTPFSYHGEDSGDEEDNHELDSKLLTERLMSGNEKLPAQIDESFVSEDEDEETPNDKAKRRSFEHKRKSHYNEFMAVKLARQLMQKDEEEVENNEEERLSEKDIHLEVKEAIDDVEGMDIIDQSQTSS</sequence>
<feature type="region of interest" description="Disordered" evidence="2">
    <location>
        <begin position="1"/>
        <end position="126"/>
    </location>
</feature>
<dbReference type="PANTHER" id="PTHR12398:SF20">
    <property type="entry name" value="PROTEIN PHOSPHATASE 1 REGULATORY INHIBITOR SUBUNIT 2"/>
    <property type="match status" value="1"/>
</dbReference>
<dbReference type="AlphaFoldDB" id="A0AAD5L1P0"/>
<dbReference type="EMBL" id="WJBH02000002">
    <property type="protein sequence ID" value="KAI9563362.1"/>
    <property type="molecule type" value="Genomic_DNA"/>
</dbReference>